<keyword evidence="3" id="KW-1185">Reference proteome</keyword>
<comment type="caution">
    <text evidence="2">The sequence shown here is derived from an EMBL/GenBank/DDBJ whole genome shotgun (WGS) entry which is preliminary data.</text>
</comment>
<protein>
    <submittedName>
        <fullName evidence="2">Glutathione S-transferase N-terminal domain-containing protein</fullName>
    </submittedName>
</protein>
<evidence type="ECO:0000313" key="2">
    <source>
        <dbReference type="EMBL" id="MDW5597278.1"/>
    </source>
</evidence>
<gene>
    <name evidence="2" type="ORF">R7226_23220</name>
</gene>
<dbReference type="InterPro" id="IPR004045">
    <property type="entry name" value="Glutathione_S-Trfase_N"/>
</dbReference>
<reference evidence="2 3" key="2">
    <citation type="submission" date="2023-10" db="EMBL/GenBank/DDBJ databases">
        <authorList>
            <person name="Han X.F."/>
        </authorList>
    </citation>
    <scope>NUCLEOTIDE SEQUENCE [LARGE SCALE GENOMIC DNA]</scope>
    <source>
        <strain evidence="2 3">KCTC 39840</strain>
    </source>
</reference>
<name>A0ABU4HVG2_9ACTN</name>
<dbReference type="Proteomes" id="UP001284601">
    <property type="component" value="Unassembled WGS sequence"/>
</dbReference>
<feature type="domain" description="GST N-terminal" evidence="1">
    <location>
        <begin position="1"/>
        <end position="80"/>
    </location>
</feature>
<dbReference type="EMBL" id="JAWSTH010000081">
    <property type="protein sequence ID" value="MDW5597278.1"/>
    <property type="molecule type" value="Genomic_DNA"/>
</dbReference>
<dbReference type="InterPro" id="IPR036249">
    <property type="entry name" value="Thioredoxin-like_sf"/>
</dbReference>
<evidence type="ECO:0000259" key="1">
    <source>
        <dbReference type="PROSITE" id="PS50404"/>
    </source>
</evidence>
<accession>A0ABU4HVG2</accession>
<dbReference type="PROSITE" id="PS51354">
    <property type="entry name" value="GLUTAREDOXIN_2"/>
    <property type="match status" value="1"/>
</dbReference>
<dbReference type="SUPFAM" id="SSF52833">
    <property type="entry name" value="Thioredoxin-like"/>
    <property type="match status" value="1"/>
</dbReference>
<dbReference type="PROSITE" id="PS50404">
    <property type="entry name" value="GST_NTER"/>
    <property type="match status" value="1"/>
</dbReference>
<dbReference type="Pfam" id="PF13417">
    <property type="entry name" value="GST_N_3"/>
    <property type="match status" value="1"/>
</dbReference>
<reference evidence="3" key="1">
    <citation type="submission" date="2023-07" db="EMBL/GenBank/DDBJ databases">
        <title>Conexibacter stalactiti sp. nov., isolated from stalactites in a lava cave and emended description of the genus Conexibacter.</title>
        <authorList>
            <person name="Lee S.D."/>
        </authorList>
    </citation>
    <scope>NUCLEOTIDE SEQUENCE [LARGE SCALE GENOMIC DNA]</scope>
    <source>
        <strain evidence="3">KCTC 39840</strain>
    </source>
</reference>
<dbReference type="RefSeq" id="WP_318599742.1">
    <property type="nucleotide sequence ID" value="NZ_JAWSTH010000081.1"/>
</dbReference>
<proteinExistence type="predicted"/>
<dbReference type="Gene3D" id="3.40.30.10">
    <property type="entry name" value="Glutaredoxin"/>
    <property type="match status" value="1"/>
</dbReference>
<sequence>MDVTLYTMPLSHPGWSVQLALARKGVEAKVVDLPAGLHPGLLWLRGFRRGTVPSARIDGRRVEGSLEIVRELERLVPEPSLYPADPAARAAVEEAERWGEATFQNLPRQVARYAIAHDLTTRTWINREHVGLPLPKVSAVLATPVALGMAARADANATGAQSALAALPAALDRVDELLAAGTLGDDDAPNAAGTQIAPTVRLISANADMRELTDGRPCGAWAERLLPDYPLTPGSAAIAKLRRESA</sequence>
<evidence type="ECO:0000313" key="3">
    <source>
        <dbReference type="Proteomes" id="UP001284601"/>
    </source>
</evidence>
<organism evidence="2 3">
    <name type="scientific">Conexibacter stalactiti</name>
    <dbReference type="NCBI Taxonomy" id="1940611"/>
    <lineage>
        <taxon>Bacteria</taxon>
        <taxon>Bacillati</taxon>
        <taxon>Actinomycetota</taxon>
        <taxon>Thermoleophilia</taxon>
        <taxon>Solirubrobacterales</taxon>
        <taxon>Conexibacteraceae</taxon>
        <taxon>Conexibacter</taxon>
    </lineage>
</organism>
<dbReference type="CDD" id="cd00570">
    <property type="entry name" value="GST_N_family"/>
    <property type="match status" value="1"/>
</dbReference>